<name>A0A939DFQ3_9GAMM</name>
<comment type="function">
    <text evidence="10">Pyrophosphatase that catalyzes the hydrolysis of nucleoside triphosphates to their monophosphate derivatives, with a high preference for the non-canonical purine nucleotides XTP (xanthosine triphosphate), dITP (deoxyinosine triphosphate) and ITP. Seems to function as a house-cleaning enzyme that removes non-canonical purine nucleotides from the nucleotide pool, thus preventing their incorporation into DNA/RNA and avoiding chromosomal lesions.</text>
</comment>
<dbReference type="PANTHER" id="PTHR11067">
    <property type="entry name" value="INOSINE TRIPHOSPHATE PYROPHOSPHATASE/HAM1 PROTEIN"/>
    <property type="match status" value="1"/>
</dbReference>
<evidence type="ECO:0000256" key="2">
    <source>
        <dbReference type="ARBA" id="ARBA00011738"/>
    </source>
</evidence>
<evidence type="ECO:0000256" key="6">
    <source>
        <dbReference type="ARBA" id="ARBA00022842"/>
    </source>
</evidence>
<keyword evidence="3 10" id="KW-0479">Metal-binding</keyword>
<dbReference type="PANTHER" id="PTHR11067:SF9">
    <property type="entry name" value="INOSINE TRIPHOSPHATE PYROPHOSPHATASE"/>
    <property type="match status" value="1"/>
</dbReference>
<accession>A0A939DFQ3</accession>
<keyword evidence="5 10" id="KW-0378">Hydrolase</keyword>
<dbReference type="GO" id="GO:0000166">
    <property type="term" value="F:nucleotide binding"/>
    <property type="evidence" value="ECO:0007669"/>
    <property type="project" value="UniProtKB-KW"/>
</dbReference>
<comment type="catalytic activity">
    <reaction evidence="8 10">
        <text>dITP + H2O = dIMP + diphosphate + H(+)</text>
        <dbReference type="Rhea" id="RHEA:28342"/>
        <dbReference type="ChEBI" id="CHEBI:15377"/>
        <dbReference type="ChEBI" id="CHEBI:15378"/>
        <dbReference type="ChEBI" id="CHEBI:33019"/>
        <dbReference type="ChEBI" id="CHEBI:61194"/>
        <dbReference type="ChEBI" id="CHEBI:61382"/>
        <dbReference type="EC" id="3.6.1.66"/>
    </reaction>
</comment>
<evidence type="ECO:0000256" key="10">
    <source>
        <dbReference type="HAMAP-Rule" id="MF_01405"/>
    </source>
</evidence>
<dbReference type="GO" id="GO:0036222">
    <property type="term" value="F:XTP diphosphatase activity"/>
    <property type="evidence" value="ECO:0007669"/>
    <property type="project" value="UniProtKB-UniRule"/>
</dbReference>
<dbReference type="GO" id="GO:0035870">
    <property type="term" value="F:dITP diphosphatase activity"/>
    <property type="evidence" value="ECO:0007669"/>
    <property type="project" value="UniProtKB-UniRule"/>
</dbReference>
<evidence type="ECO:0000313" key="13">
    <source>
        <dbReference type="Proteomes" id="UP000664303"/>
    </source>
</evidence>
<comment type="catalytic activity">
    <reaction evidence="10">
        <text>ITP + H2O = IMP + diphosphate + H(+)</text>
        <dbReference type="Rhea" id="RHEA:29399"/>
        <dbReference type="ChEBI" id="CHEBI:15377"/>
        <dbReference type="ChEBI" id="CHEBI:15378"/>
        <dbReference type="ChEBI" id="CHEBI:33019"/>
        <dbReference type="ChEBI" id="CHEBI:58053"/>
        <dbReference type="ChEBI" id="CHEBI:61402"/>
        <dbReference type="EC" id="3.6.1.66"/>
    </reaction>
</comment>
<dbReference type="EC" id="3.6.1.66" evidence="10"/>
<keyword evidence="4 10" id="KW-0547">Nucleotide-binding</keyword>
<evidence type="ECO:0000256" key="9">
    <source>
        <dbReference type="ARBA" id="ARBA00052017"/>
    </source>
</evidence>
<sequence length="210" mass="22309">MSHTSDRAGTVVLASGNAGKLKELSRILAPLGLELRSQGEFDVPDVAETGLSFVENAILKARAAAAHTGLPAIADDSGLEVDALRGAPGIYSARYASSDGKGEGEGDAANNRKLLAALDGLPREQRRARFQCVLVYLRHAGDPTPVIAQGSWEGYVLEAPRGEQGFGYDPLFYVPEHDCSAAELERELKNRISHRARACARLAEALQSGG</sequence>
<reference evidence="12" key="1">
    <citation type="submission" date="2021-02" db="EMBL/GenBank/DDBJ databases">
        <title>PHA producing bacteria isolated from coastal sediment in Guangdong, Shenzhen.</title>
        <authorList>
            <person name="Zheng W."/>
            <person name="Yu S."/>
            <person name="Huang Y."/>
        </authorList>
    </citation>
    <scope>NUCLEOTIDE SEQUENCE</scope>
    <source>
        <strain evidence="12">TN14-10</strain>
    </source>
</reference>
<feature type="binding site" evidence="10">
    <location>
        <begin position="15"/>
        <end position="20"/>
    </location>
    <ligand>
        <name>substrate</name>
    </ligand>
</feature>
<dbReference type="RefSeq" id="WP_206560709.1">
    <property type="nucleotide sequence ID" value="NZ_JAFKCZ010000007.1"/>
</dbReference>
<evidence type="ECO:0000256" key="7">
    <source>
        <dbReference type="ARBA" id="ARBA00023080"/>
    </source>
</evidence>
<dbReference type="Proteomes" id="UP000664303">
    <property type="component" value="Unassembled WGS sequence"/>
</dbReference>
<organism evidence="12 13">
    <name type="scientific">Parahaliea mediterranea</name>
    <dbReference type="NCBI Taxonomy" id="651086"/>
    <lineage>
        <taxon>Bacteria</taxon>
        <taxon>Pseudomonadati</taxon>
        <taxon>Pseudomonadota</taxon>
        <taxon>Gammaproteobacteria</taxon>
        <taxon>Cellvibrionales</taxon>
        <taxon>Halieaceae</taxon>
        <taxon>Parahaliea</taxon>
    </lineage>
</organism>
<dbReference type="Gene3D" id="3.90.950.10">
    <property type="match status" value="1"/>
</dbReference>
<evidence type="ECO:0000256" key="1">
    <source>
        <dbReference type="ARBA" id="ARBA00008023"/>
    </source>
</evidence>
<feature type="binding site" evidence="10">
    <location>
        <begin position="166"/>
        <end position="169"/>
    </location>
    <ligand>
        <name>substrate</name>
    </ligand>
</feature>
<feature type="binding site" evidence="10">
    <location>
        <position position="76"/>
    </location>
    <ligand>
        <name>Mg(2+)</name>
        <dbReference type="ChEBI" id="CHEBI:18420"/>
    </ligand>
</feature>
<feature type="binding site" evidence="10">
    <location>
        <position position="189"/>
    </location>
    <ligand>
        <name>substrate</name>
    </ligand>
</feature>
<comment type="caution">
    <text evidence="12">The sequence shown here is derived from an EMBL/GenBank/DDBJ whole genome shotgun (WGS) entry which is preliminary data.</text>
</comment>
<dbReference type="GO" id="GO:0009117">
    <property type="term" value="P:nucleotide metabolic process"/>
    <property type="evidence" value="ECO:0007669"/>
    <property type="project" value="UniProtKB-KW"/>
</dbReference>
<feature type="active site" description="Proton acceptor" evidence="10">
    <location>
        <position position="76"/>
    </location>
</feature>
<dbReference type="GO" id="GO:0046872">
    <property type="term" value="F:metal ion binding"/>
    <property type="evidence" value="ECO:0007669"/>
    <property type="project" value="UniProtKB-KW"/>
</dbReference>
<dbReference type="Pfam" id="PF01725">
    <property type="entry name" value="Ham1p_like"/>
    <property type="match status" value="1"/>
</dbReference>
<dbReference type="CDD" id="cd00515">
    <property type="entry name" value="HAM1"/>
    <property type="match status" value="1"/>
</dbReference>
<dbReference type="GO" id="GO:0009146">
    <property type="term" value="P:purine nucleoside triphosphate catabolic process"/>
    <property type="evidence" value="ECO:0007669"/>
    <property type="project" value="UniProtKB-UniRule"/>
</dbReference>
<comment type="similarity">
    <text evidence="1 10 11">Belongs to the HAM1 NTPase family.</text>
</comment>
<dbReference type="SUPFAM" id="SSF52972">
    <property type="entry name" value="ITPase-like"/>
    <property type="match status" value="1"/>
</dbReference>
<keyword evidence="6 10" id="KW-0460">Magnesium</keyword>
<protein>
    <recommendedName>
        <fullName evidence="10">dITP/XTP pyrophosphatase</fullName>
        <ecNumber evidence="10">3.6.1.66</ecNumber>
    </recommendedName>
    <alternativeName>
        <fullName evidence="10">Non-canonical purine NTP pyrophosphatase</fullName>
    </alternativeName>
    <alternativeName>
        <fullName evidence="10">Non-standard purine NTP pyrophosphatase</fullName>
    </alternativeName>
    <alternativeName>
        <fullName evidence="10">Nucleoside-triphosphate diphosphatase</fullName>
    </alternativeName>
    <alternativeName>
        <fullName evidence="10">Nucleoside-triphosphate pyrophosphatase</fullName>
        <shortName evidence="10">NTPase</shortName>
    </alternativeName>
</protein>
<evidence type="ECO:0000313" key="12">
    <source>
        <dbReference type="EMBL" id="MBN7797275.1"/>
    </source>
</evidence>
<dbReference type="InterPro" id="IPR020922">
    <property type="entry name" value="dITP/XTP_pyrophosphatase"/>
</dbReference>
<evidence type="ECO:0000256" key="8">
    <source>
        <dbReference type="ARBA" id="ARBA00051875"/>
    </source>
</evidence>
<dbReference type="InterPro" id="IPR029001">
    <property type="entry name" value="ITPase-like_fam"/>
</dbReference>
<comment type="caution">
    <text evidence="10">Lacks conserved residue(s) required for the propagation of feature annotation.</text>
</comment>
<dbReference type="AlphaFoldDB" id="A0A939DFQ3"/>
<dbReference type="NCBIfam" id="TIGR00042">
    <property type="entry name" value="RdgB/HAM1 family non-canonical purine NTP pyrophosphatase"/>
    <property type="match status" value="1"/>
</dbReference>
<dbReference type="HAMAP" id="MF_01405">
    <property type="entry name" value="Non_canon_purine_NTPase"/>
    <property type="match status" value="1"/>
</dbReference>
<proteinExistence type="inferred from homology"/>
<comment type="subunit">
    <text evidence="2 10">Homodimer.</text>
</comment>
<keyword evidence="13" id="KW-1185">Reference proteome</keyword>
<comment type="catalytic activity">
    <reaction evidence="9 10">
        <text>XTP + H2O = XMP + diphosphate + H(+)</text>
        <dbReference type="Rhea" id="RHEA:28610"/>
        <dbReference type="ChEBI" id="CHEBI:15377"/>
        <dbReference type="ChEBI" id="CHEBI:15378"/>
        <dbReference type="ChEBI" id="CHEBI:33019"/>
        <dbReference type="ChEBI" id="CHEBI:57464"/>
        <dbReference type="ChEBI" id="CHEBI:61314"/>
        <dbReference type="EC" id="3.6.1.66"/>
    </reaction>
</comment>
<dbReference type="GO" id="GO:0005829">
    <property type="term" value="C:cytosol"/>
    <property type="evidence" value="ECO:0007669"/>
    <property type="project" value="TreeGrafter"/>
</dbReference>
<dbReference type="GO" id="GO:0017111">
    <property type="term" value="F:ribonucleoside triphosphate phosphatase activity"/>
    <property type="evidence" value="ECO:0007669"/>
    <property type="project" value="InterPro"/>
</dbReference>
<dbReference type="FunFam" id="3.90.950.10:FF:000001">
    <property type="entry name" value="dITP/XTP pyrophosphatase"/>
    <property type="match status" value="1"/>
</dbReference>
<evidence type="ECO:0000256" key="11">
    <source>
        <dbReference type="RuleBase" id="RU003781"/>
    </source>
</evidence>
<feature type="binding site" evidence="10">
    <location>
        <begin position="194"/>
        <end position="195"/>
    </location>
    <ligand>
        <name>substrate</name>
    </ligand>
</feature>
<feature type="binding site" evidence="10">
    <location>
        <position position="77"/>
    </location>
    <ligand>
        <name>substrate</name>
    </ligand>
</feature>
<evidence type="ECO:0000256" key="5">
    <source>
        <dbReference type="ARBA" id="ARBA00022801"/>
    </source>
</evidence>
<evidence type="ECO:0000256" key="4">
    <source>
        <dbReference type="ARBA" id="ARBA00022741"/>
    </source>
</evidence>
<dbReference type="EMBL" id="JAFKCZ010000007">
    <property type="protein sequence ID" value="MBN7797275.1"/>
    <property type="molecule type" value="Genomic_DNA"/>
</dbReference>
<evidence type="ECO:0000256" key="3">
    <source>
        <dbReference type="ARBA" id="ARBA00022723"/>
    </source>
</evidence>
<dbReference type="GO" id="GO:0036220">
    <property type="term" value="F:ITP diphosphatase activity"/>
    <property type="evidence" value="ECO:0007669"/>
    <property type="project" value="UniProtKB-UniRule"/>
</dbReference>
<gene>
    <name evidence="12" type="primary">rdgB</name>
    <name evidence="12" type="ORF">JYP50_11760</name>
</gene>
<comment type="cofactor">
    <cofactor evidence="10">
        <name>Mg(2+)</name>
        <dbReference type="ChEBI" id="CHEBI:18420"/>
    </cofactor>
    <text evidence="10">Binds 1 Mg(2+) ion per subunit.</text>
</comment>
<dbReference type="InterPro" id="IPR002637">
    <property type="entry name" value="RdgB/HAM1"/>
</dbReference>
<keyword evidence="7 10" id="KW-0546">Nucleotide metabolism</keyword>